<dbReference type="RefSeq" id="WP_146866348.1">
    <property type="nucleotide sequence ID" value="NZ_BJTZ01000039.1"/>
</dbReference>
<sequence>MRLKKLKTQIALKKEVSDRISNVRIKLFNAVVNSNDKKDKKLVEELIAEYKNEVLIYESIQIK</sequence>
<organism evidence="1 2">
    <name type="scientific">Aliivibrio fischeri</name>
    <name type="common">Vibrio fischeri</name>
    <dbReference type="NCBI Taxonomy" id="668"/>
    <lineage>
        <taxon>Bacteria</taxon>
        <taxon>Pseudomonadati</taxon>
        <taxon>Pseudomonadota</taxon>
        <taxon>Gammaproteobacteria</taxon>
        <taxon>Vibrionales</taxon>
        <taxon>Vibrionaceae</taxon>
        <taxon>Aliivibrio</taxon>
    </lineage>
</organism>
<evidence type="ECO:0000313" key="1">
    <source>
        <dbReference type="EMBL" id="GEK15753.1"/>
    </source>
</evidence>
<gene>
    <name evidence="1" type="ORF">AFI02nite_37890</name>
</gene>
<protein>
    <submittedName>
        <fullName evidence="1">Uncharacterized protein</fullName>
    </submittedName>
</protein>
<evidence type="ECO:0000313" key="2">
    <source>
        <dbReference type="Proteomes" id="UP000321787"/>
    </source>
</evidence>
<dbReference type="Proteomes" id="UP000321787">
    <property type="component" value="Unassembled WGS sequence"/>
</dbReference>
<comment type="caution">
    <text evidence="1">The sequence shown here is derived from an EMBL/GenBank/DDBJ whole genome shotgun (WGS) entry which is preliminary data.</text>
</comment>
<dbReference type="EMBL" id="BJTZ01000039">
    <property type="protein sequence ID" value="GEK15753.1"/>
    <property type="molecule type" value="Genomic_DNA"/>
</dbReference>
<name>A0A510UM63_ALIFS</name>
<accession>A0A510UM63</accession>
<proteinExistence type="predicted"/>
<dbReference type="AlphaFoldDB" id="A0A510UM63"/>
<reference evidence="1 2" key="1">
    <citation type="submission" date="2019-07" db="EMBL/GenBank/DDBJ databases">
        <title>Whole genome shotgun sequence of Aliivibrio fischeri NBRC 101058.</title>
        <authorList>
            <person name="Hosoyama A."/>
            <person name="Uohara A."/>
            <person name="Ohji S."/>
            <person name="Ichikawa N."/>
        </authorList>
    </citation>
    <scope>NUCLEOTIDE SEQUENCE [LARGE SCALE GENOMIC DNA]</scope>
    <source>
        <strain evidence="1 2">NBRC 101058</strain>
    </source>
</reference>